<dbReference type="AlphaFoldDB" id="A0A9K3M122"/>
<accession>A0A9K3M122</accession>
<reference evidence="2" key="2">
    <citation type="submission" date="2021-04" db="EMBL/GenBank/DDBJ databases">
        <authorList>
            <person name="Podell S."/>
        </authorList>
    </citation>
    <scope>NUCLEOTIDE SEQUENCE</scope>
    <source>
        <strain evidence="2">Hildebrandi</strain>
    </source>
</reference>
<evidence type="ECO:0000259" key="1">
    <source>
        <dbReference type="Pfam" id="PF04073"/>
    </source>
</evidence>
<name>A0A9K3M122_9STRA</name>
<dbReference type="OrthoDB" id="1058301at2759"/>
<dbReference type="Pfam" id="PF04073">
    <property type="entry name" value="tRNA_edit"/>
    <property type="match status" value="1"/>
</dbReference>
<proteinExistence type="predicted"/>
<organism evidence="2 3">
    <name type="scientific">Nitzschia inconspicua</name>
    <dbReference type="NCBI Taxonomy" id="303405"/>
    <lineage>
        <taxon>Eukaryota</taxon>
        <taxon>Sar</taxon>
        <taxon>Stramenopiles</taxon>
        <taxon>Ochrophyta</taxon>
        <taxon>Bacillariophyta</taxon>
        <taxon>Bacillariophyceae</taxon>
        <taxon>Bacillariophycidae</taxon>
        <taxon>Bacillariales</taxon>
        <taxon>Bacillariaceae</taxon>
        <taxon>Nitzschia</taxon>
    </lineage>
</organism>
<gene>
    <name evidence="2" type="ORF">IV203_020060</name>
</gene>
<sequence length="271" mass="31108">MSTATLEDRIVALERKQYSCPAEIQEVDESMRRCRQEVERLGLYSVNWKWVPKSYYDCPLPQRAKILEAPSTEFLCKSLLVENKKATNNTVDFVYNPQFVLVVLQYDAELDTDLLTKSVRRLTKSVEDRLDVSQFDWRVADATDNDRITGYQFNSVTPFGLLEEVPIYLSSSVAKLGYFWMGGGHVHLKLGIAVSDFLKVKNVKVMEVSVELRGSSIVHPLQSRGGDDQQKIYHSKARYVRIDRDGDFDDFTFEDDKTTDVMAMPLIKLNQ</sequence>
<dbReference type="InterPro" id="IPR007214">
    <property type="entry name" value="YbaK/aa-tRNA-synth-assoc-dom"/>
</dbReference>
<dbReference type="PANTHER" id="PTHR30411">
    <property type="entry name" value="CYTOPLASMIC PROTEIN"/>
    <property type="match status" value="1"/>
</dbReference>
<comment type="caution">
    <text evidence="2">The sequence shown here is derived from an EMBL/GenBank/DDBJ whole genome shotgun (WGS) entry which is preliminary data.</text>
</comment>
<evidence type="ECO:0000313" key="2">
    <source>
        <dbReference type="EMBL" id="KAG7371490.1"/>
    </source>
</evidence>
<feature type="domain" description="YbaK/aminoacyl-tRNA synthetase-associated" evidence="1">
    <location>
        <begin position="71"/>
        <end position="199"/>
    </location>
</feature>
<keyword evidence="3" id="KW-1185">Reference proteome</keyword>
<dbReference type="Proteomes" id="UP000693970">
    <property type="component" value="Unassembled WGS sequence"/>
</dbReference>
<protein>
    <submittedName>
        <fullName evidence="2">Aminoacyl-tRNA editing domain containing protein</fullName>
    </submittedName>
</protein>
<dbReference type="PANTHER" id="PTHR30411:SF4">
    <property type="entry name" value="YBAK_AMINOACYL-TRNA SYNTHETASE-ASSOCIATED DOMAIN-CONTAINING PROTEIN"/>
    <property type="match status" value="1"/>
</dbReference>
<reference evidence="2" key="1">
    <citation type="journal article" date="2021" name="Sci. Rep.">
        <title>Diploid genomic architecture of Nitzschia inconspicua, an elite biomass production diatom.</title>
        <authorList>
            <person name="Oliver A."/>
            <person name="Podell S."/>
            <person name="Pinowska A."/>
            <person name="Traller J.C."/>
            <person name="Smith S.R."/>
            <person name="McClure R."/>
            <person name="Beliaev A."/>
            <person name="Bohutskyi P."/>
            <person name="Hill E.A."/>
            <person name="Rabines A."/>
            <person name="Zheng H."/>
            <person name="Allen L.Z."/>
            <person name="Kuo A."/>
            <person name="Grigoriev I.V."/>
            <person name="Allen A.E."/>
            <person name="Hazlebeck D."/>
            <person name="Allen E.E."/>
        </authorList>
    </citation>
    <scope>NUCLEOTIDE SEQUENCE</scope>
    <source>
        <strain evidence="2">Hildebrandi</strain>
    </source>
</reference>
<dbReference type="EMBL" id="JAGRRH010000004">
    <property type="protein sequence ID" value="KAG7371490.1"/>
    <property type="molecule type" value="Genomic_DNA"/>
</dbReference>
<evidence type="ECO:0000313" key="3">
    <source>
        <dbReference type="Proteomes" id="UP000693970"/>
    </source>
</evidence>
<dbReference type="CDD" id="cd04332">
    <property type="entry name" value="YbaK_like"/>
    <property type="match status" value="1"/>
</dbReference>
<dbReference type="GO" id="GO:0002161">
    <property type="term" value="F:aminoacyl-tRNA deacylase activity"/>
    <property type="evidence" value="ECO:0007669"/>
    <property type="project" value="InterPro"/>
</dbReference>